<reference evidence="1" key="1">
    <citation type="submission" date="2023-04" db="EMBL/GenBank/DDBJ databases">
        <title>Draft Genome sequencing of Naganishia species isolated from polar environments using Oxford Nanopore Technology.</title>
        <authorList>
            <person name="Leo P."/>
            <person name="Venkateswaran K."/>
        </authorList>
    </citation>
    <scope>NUCLEOTIDE SEQUENCE</scope>
    <source>
        <strain evidence="1">MNA-CCFEE 5423</strain>
    </source>
</reference>
<organism evidence="1 2">
    <name type="scientific">Naganishia friedmannii</name>
    <dbReference type="NCBI Taxonomy" id="89922"/>
    <lineage>
        <taxon>Eukaryota</taxon>
        <taxon>Fungi</taxon>
        <taxon>Dikarya</taxon>
        <taxon>Basidiomycota</taxon>
        <taxon>Agaricomycotina</taxon>
        <taxon>Tremellomycetes</taxon>
        <taxon>Filobasidiales</taxon>
        <taxon>Filobasidiaceae</taxon>
        <taxon>Naganishia</taxon>
    </lineage>
</organism>
<keyword evidence="2" id="KW-1185">Reference proteome</keyword>
<proteinExistence type="predicted"/>
<name>A0ACC2W026_9TREE</name>
<dbReference type="Proteomes" id="UP001227268">
    <property type="component" value="Unassembled WGS sequence"/>
</dbReference>
<evidence type="ECO:0000313" key="1">
    <source>
        <dbReference type="EMBL" id="KAJ9104675.1"/>
    </source>
</evidence>
<dbReference type="EMBL" id="JASBWT010000005">
    <property type="protein sequence ID" value="KAJ9104675.1"/>
    <property type="molecule type" value="Genomic_DNA"/>
</dbReference>
<accession>A0ACC2W026</accession>
<evidence type="ECO:0000313" key="2">
    <source>
        <dbReference type="Proteomes" id="UP001227268"/>
    </source>
</evidence>
<comment type="caution">
    <text evidence="1">The sequence shown here is derived from an EMBL/GenBank/DDBJ whole genome shotgun (WGS) entry which is preliminary data.</text>
</comment>
<sequence length="317" mass="35144">MESDEKATRTDRFLPLDDLITEASQMEVYKLEEPFTVTKKGKKGDVADVSELDSLMKREEEEWTGNEDVVRLCDLQSVRQRLRDLCETQKTPSPAHAALPEFPLSTDEVTQPTTIDQDTFYRASPRLILDLLRSKVDKLANAATVSSFPSLLKQILRGGVDEDMLNAYQAVIDDVERVEDKAQLKKHAEMVKTQRVADQARVKVACEIIGQYLSAEVFQCLVNSYDFALLEEHLETQAAVAFASSHTVSGKTNAPGGTEPAAKPGVKRKGSGQGSRGVEFAGTLLTEGFVLRSQSLKKVNTSKMPKLTSFFTKKPKE</sequence>
<protein>
    <submittedName>
        <fullName evidence="1">Uncharacterized protein</fullName>
    </submittedName>
</protein>
<gene>
    <name evidence="1" type="ORF">QFC21_002173</name>
</gene>